<evidence type="ECO:0000256" key="2">
    <source>
        <dbReference type="ARBA" id="ARBA00023125"/>
    </source>
</evidence>
<protein>
    <submittedName>
        <fullName evidence="5">LacI family DNA-binding transcriptional regulator</fullName>
    </submittedName>
</protein>
<dbReference type="SUPFAM" id="SSF53822">
    <property type="entry name" value="Periplasmic binding protein-like I"/>
    <property type="match status" value="1"/>
</dbReference>
<name>A0ABU1AI95_9BACT</name>
<keyword evidence="1" id="KW-0805">Transcription regulation</keyword>
<dbReference type="SMART" id="SM00354">
    <property type="entry name" value="HTH_LACI"/>
    <property type="match status" value="1"/>
</dbReference>
<gene>
    <name evidence="5" type="ORF">QEH59_03660</name>
</gene>
<sequence length="339" mass="38256">MPNSSLRNEVSLRDIAAKLGVNVSTVSRALNNQPKVSAALRARVLETANTMGYRPNPYVTRHMEEMRRGQRLPNLSNVAYLNFFAKKNPHYQRVINGAKARAEQLGYHFQIVDCDEKEMMGARLERVLLSRGIRGIILSPPSWESTEAEVKLQLDWSHFAGAIVTLNQSEIGYDRVYIDPYFSARECVNQAIQLGYKSIFLVDVPILNTRLNHLHKAGFLVEEDSFTHSQQGLHFEIIECCDTVITQKLKRFEKPVLLTYVHIPELALSCPQDYGVIYLTKPIGQADVCGIAQKKEVVGQFCMDLLAQRLSRGEFGFPSEPKLMAVQGVWELGNTVCKS</sequence>
<feature type="domain" description="HTH lacI-type" evidence="4">
    <location>
        <begin position="10"/>
        <end position="64"/>
    </location>
</feature>
<dbReference type="EMBL" id="JARXIC010000004">
    <property type="protein sequence ID" value="MDQ8193506.1"/>
    <property type="molecule type" value="Genomic_DNA"/>
</dbReference>
<evidence type="ECO:0000259" key="4">
    <source>
        <dbReference type="PROSITE" id="PS50932"/>
    </source>
</evidence>
<keyword evidence="3" id="KW-0804">Transcription</keyword>
<dbReference type="Gene3D" id="1.10.260.40">
    <property type="entry name" value="lambda repressor-like DNA-binding domains"/>
    <property type="match status" value="1"/>
</dbReference>
<dbReference type="Gene3D" id="3.40.50.2300">
    <property type="match status" value="2"/>
</dbReference>
<dbReference type="InterPro" id="IPR028082">
    <property type="entry name" value="Peripla_BP_I"/>
</dbReference>
<keyword evidence="6" id="KW-1185">Reference proteome</keyword>
<evidence type="ECO:0000256" key="1">
    <source>
        <dbReference type="ARBA" id="ARBA00023015"/>
    </source>
</evidence>
<dbReference type="PROSITE" id="PS50932">
    <property type="entry name" value="HTH_LACI_2"/>
    <property type="match status" value="1"/>
</dbReference>
<dbReference type="InterPro" id="IPR010982">
    <property type="entry name" value="Lambda_DNA-bd_dom_sf"/>
</dbReference>
<comment type="caution">
    <text evidence="5">The sequence shown here is derived from an EMBL/GenBank/DDBJ whole genome shotgun (WGS) entry which is preliminary data.</text>
</comment>
<dbReference type="GO" id="GO:0003677">
    <property type="term" value="F:DNA binding"/>
    <property type="evidence" value="ECO:0007669"/>
    <property type="project" value="UniProtKB-KW"/>
</dbReference>
<dbReference type="InterPro" id="IPR000843">
    <property type="entry name" value="HTH_LacI"/>
</dbReference>
<organism evidence="5 6">
    <name type="scientific">Thalassobacterium sedimentorum</name>
    <dbReference type="NCBI Taxonomy" id="3041258"/>
    <lineage>
        <taxon>Bacteria</taxon>
        <taxon>Pseudomonadati</taxon>
        <taxon>Verrucomicrobiota</taxon>
        <taxon>Opitutia</taxon>
        <taxon>Puniceicoccales</taxon>
        <taxon>Coraliomargaritaceae</taxon>
        <taxon>Thalassobacterium</taxon>
    </lineage>
</organism>
<dbReference type="CDD" id="cd01392">
    <property type="entry name" value="HTH_LacI"/>
    <property type="match status" value="1"/>
</dbReference>
<evidence type="ECO:0000313" key="6">
    <source>
        <dbReference type="Proteomes" id="UP001243717"/>
    </source>
</evidence>
<evidence type="ECO:0000313" key="5">
    <source>
        <dbReference type="EMBL" id="MDQ8193506.1"/>
    </source>
</evidence>
<dbReference type="Proteomes" id="UP001243717">
    <property type="component" value="Unassembled WGS sequence"/>
</dbReference>
<dbReference type="PANTHER" id="PTHR30146:SF109">
    <property type="entry name" value="HTH-TYPE TRANSCRIPTIONAL REGULATOR GALS"/>
    <property type="match status" value="1"/>
</dbReference>
<accession>A0ABU1AI95</accession>
<evidence type="ECO:0000256" key="3">
    <source>
        <dbReference type="ARBA" id="ARBA00023163"/>
    </source>
</evidence>
<dbReference type="SUPFAM" id="SSF47413">
    <property type="entry name" value="lambda repressor-like DNA-binding domains"/>
    <property type="match status" value="1"/>
</dbReference>
<reference evidence="5 6" key="1">
    <citation type="submission" date="2023-04" db="EMBL/GenBank/DDBJ databases">
        <title>A novel bacteria isolated from coastal sediment.</title>
        <authorList>
            <person name="Liu X.-J."/>
            <person name="Du Z.-J."/>
        </authorList>
    </citation>
    <scope>NUCLEOTIDE SEQUENCE [LARGE SCALE GENOMIC DNA]</scope>
    <source>
        <strain evidence="5 6">SDUM461004</strain>
    </source>
</reference>
<dbReference type="RefSeq" id="WP_308983995.1">
    <property type="nucleotide sequence ID" value="NZ_JARXIC010000004.1"/>
</dbReference>
<dbReference type="PANTHER" id="PTHR30146">
    <property type="entry name" value="LACI-RELATED TRANSCRIPTIONAL REPRESSOR"/>
    <property type="match status" value="1"/>
</dbReference>
<dbReference type="Pfam" id="PF00356">
    <property type="entry name" value="LacI"/>
    <property type="match status" value="1"/>
</dbReference>
<proteinExistence type="predicted"/>
<keyword evidence="2 5" id="KW-0238">DNA-binding</keyword>